<keyword evidence="1" id="KW-0378">Hydrolase</keyword>
<dbReference type="NCBIfam" id="TIGR01353">
    <property type="entry name" value="dGTP_triPase"/>
    <property type="match status" value="1"/>
</dbReference>
<dbReference type="Gene3D" id="1.10.3210.10">
    <property type="entry name" value="Hypothetical protein af1432"/>
    <property type="match status" value="1"/>
</dbReference>
<dbReference type="NCBIfam" id="NF002205">
    <property type="entry name" value="PRK01096.1"/>
    <property type="match status" value="1"/>
</dbReference>
<dbReference type="Pfam" id="PF13286">
    <property type="entry name" value="HD_assoc"/>
    <property type="match status" value="1"/>
</dbReference>
<dbReference type="InterPro" id="IPR006261">
    <property type="entry name" value="dGTPase"/>
</dbReference>
<dbReference type="SUPFAM" id="SSF109604">
    <property type="entry name" value="HD-domain/PDEase-like"/>
    <property type="match status" value="1"/>
</dbReference>
<dbReference type="EMBL" id="VNIA01000001">
    <property type="protein sequence ID" value="TYP99803.1"/>
    <property type="molecule type" value="Genomic_DNA"/>
</dbReference>
<evidence type="ECO:0000313" key="3">
    <source>
        <dbReference type="EMBL" id="TYP99803.1"/>
    </source>
</evidence>
<evidence type="ECO:0000256" key="1">
    <source>
        <dbReference type="ARBA" id="ARBA00022801"/>
    </source>
</evidence>
<dbReference type="InterPro" id="IPR027432">
    <property type="entry name" value="dGTP_triphosphohydrolase_C"/>
</dbReference>
<dbReference type="GO" id="GO:0008832">
    <property type="term" value="F:dGTPase activity"/>
    <property type="evidence" value="ECO:0007669"/>
    <property type="project" value="TreeGrafter"/>
</dbReference>
<dbReference type="InterPro" id="IPR050135">
    <property type="entry name" value="dGTPase-like"/>
</dbReference>
<protein>
    <submittedName>
        <fullName evidence="3">dGTPase</fullName>
    </submittedName>
</protein>
<dbReference type="PANTHER" id="PTHR11373">
    <property type="entry name" value="DEOXYNUCLEOSIDE TRIPHOSPHATE TRIPHOSPHOHYDROLASE"/>
    <property type="match status" value="1"/>
</dbReference>
<dbReference type="Proteomes" id="UP000323136">
    <property type="component" value="Unassembled WGS sequence"/>
</dbReference>
<dbReference type="Gene3D" id="1.10.3550.10">
    <property type="entry name" value="eoxyguanosinetriphosphate triphosphohydrolase domain-like"/>
    <property type="match status" value="1"/>
</dbReference>
<proteinExistence type="predicted"/>
<evidence type="ECO:0000313" key="4">
    <source>
        <dbReference type="Proteomes" id="UP000323136"/>
    </source>
</evidence>
<dbReference type="InterPro" id="IPR026875">
    <property type="entry name" value="PHydrolase_assoc_dom"/>
</dbReference>
<dbReference type="InterPro" id="IPR003607">
    <property type="entry name" value="HD/PDEase_dom"/>
</dbReference>
<feature type="domain" description="HD/PDEase" evidence="2">
    <location>
        <begin position="60"/>
        <end position="264"/>
    </location>
</feature>
<evidence type="ECO:0000259" key="2">
    <source>
        <dbReference type="SMART" id="SM00471"/>
    </source>
</evidence>
<dbReference type="GO" id="GO:0006203">
    <property type="term" value="P:dGTP catabolic process"/>
    <property type="evidence" value="ECO:0007669"/>
    <property type="project" value="TreeGrafter"/>
</dbReference>
<dbReference type="SMART" id="SM00471">
    <property type="entry name" value="HDc"/>
    <property type="match status" value="1"/>
</dbReference>
<dbReference type="OrthoDB" id="9803619at2"/>
<sequence>MNWEQLLSLKRFGDTQKRERAQQDETRLGFEVDFDRIIFSSAFRSLQDKTQVIPLSKTDFVHTRLTHSLEVSVVGRTLGRKVGKVLLERHPKLKELGYTFNDFGAIVAAASVTHDIGNPPFGHSGEKAIGEYFKTGNGLQYKSDLTDKEYQDLIDFEGNANGFKILSESREGISGGLRLSYATLGAFMKYPKESLPKKPTKHIVDKKYGFFQSEKEEFLDMANNLGLLKKESDGISFYRHPLAYLVEAADDICYTIIDFEDGINLGLIDEDYALEYMIMLVKGAIDSKKYHSLQHKKDRVSYLRALAIGVLINEAVDIFLANEEAILKGEFDKGLLDKCKYEAQINDIIKISVEKIYQSKEVVEKEVAGYKIIADLLDVFVTALNNKFNGTQSNYDKLVLNLLPEEYQQERQKLYDRIMQICSYIAGMSDGYAIRLHRKLTGNII</sequence>
<dbReference type="AlphaFoldDB" id="A0A5S5DV38"/>
<name>A0A5S5DV38_9FLAO</name>
<dbReference type="RefSeq" id="WP_148868507.1">
    <property type="nucleotide sequence ID" value="NZ_VNIA01000001.1"/>
</dbReference>
<dbReference type="InterPro" id="IPR006674">
    <property type="entry name" value="HD_domain"/>
</dbReference>
<dbReference type="InterPro" id="IPR023293">
    <property type="entry name" value="dGTP_triP_hydro_central_sf"/>
</dbReference>
<organism evidence="3 4">
    <name type="scientific">Tenacibaculum adriaticum</name>
    <dbReference type="NCBI Taxonomy" id="413713"/>
    <lineage>
        <taxon>Bacteria</taxon>
        <taxon>Pseudomonadati</taxon>
        <taxon>Bacteroidota</taxon>
        <taxon>Flavobacteriia</taxon>
        <taxon>Flavobacteriales</taxon>
        <taxon>Flavobacteriaceae</taxon>
        <taxon>Tenacibaculum</taxon>
    </lineage>
</organism>
<gene>
    <name evidence="3" type="ORF">C7447_101408</name>
</gene>
<accession>A0A5S5DV38</accession>
<keyword evidence="4" id="KW-1185">Reference proteome</keyword>
<dbReference type="Gene3D" id="1.10.3410.10">
    <property type="entry name" value="putative deoxyguanosinetriphosphate triphosphohydrolase like domain"/>
    <property type="match status" value="1"/>
</dbReference>
<dbReference type="Pfam" id="PF01966">
    <property type="entry name" value="HD"/>
    <property type="match status" value="1"/>
</dbReference>
<comment type="caution">
    <text evidence="3">The sequence shown here is derived from an EMBL/GenBank/DDBJ whole genome shotgun (WGS) entry which is preliminary data.</text>
</comment>
<reference evidence="3 4" key="1">
    <citation type="submission" date="2019-07" db="EMBL/GenBank/DDBJ databases">
        <title>Genomic Encyclopedia of Type Strains, Phase IV (KMG-IV): sequencing the most valuable type-strain genomes for metagenomic binning, comparative biology and taxonomic classification.</title>
        <authorList>
            <person name="Goeker M."/>
        </authorList>
    </citation>
    <scope>NUCLEOTIDE SEQUENCE [LARGE SCALE GENOMIC DNA]</scope>
    <source>
        <strain evidence="3 4">DSM 18961</strain>
    </source>
</reference>
<dbReference type="PANTHER" id="PTHR11373:SF32">
    <property type="entry name" value="DEOXYGUANOSINETRIPHOSPHATE TRIPHOSPHOHYDROLASE"/>
    <property type="match status" value="1"/>
</dbReference>